<dbReference type="InterPro" id="IPR051827">
    <property type="entry name" value="Cas4_exonuclease"/>
</dbReference>
<dbReference type="Pfam" id="PF12705">
    <property type="entry name" value="PDDEXK_1"/>
    <property type="match status" value="1"/>
</dbReference>
<evidence type="ECO:0000256" key="2">
    <source>
        <dbReference type="ARBA" id="ARBA00022722"/>
    </source>
</evidence>
<dbReference type="PANTHER" id="PTHR36531">
    <property type="entry name" value="CRISPR-ASSOCIATED EXONUCLEASE CAS4"/>
    <property type="match status" value="1"/>
</dbReference>
<dbReference type="EMBL" id="KF900316">
    <property type="protein sequence ID" value="AIE90684.1"/>
    <property type="molecule type" value="Genomic_DNA"/>
</dbReference>
<evidence type="ECO:0000256" key="5">
    <source>
        <dbReference type="ARBA" id="ARBA00023004"/>
    </source>
</evidence>
<feature type="domain" description="PD-(D/E)XK endonuclease-like" evidence="7">
    <location>
        <begin position="14"/>
        <end position="246"/>
    </location>
</feature>
<dbReference type="GO" id="GO:0046872">
    <property type="term" value="F:metal ion binding"/>
    <property type="evidence" value="ECO:0007669"/>
    <property type="project" value="UniProtKB-KW"/>
</dbReference>
<evidence type="ECO:0000256" key="4">
    <source>
        <dbReference type="ARBA" id="ARBA00022801"/>
    </source>
</evidence>
<evidence type="ECO:0000256" key="6">
    <source>
        <dbReference type="ARBA" id="ARBA00023014"/>
    </source>
</evidence>
<sequence>MNKLIPFGGSKSVATVIGNVEHASFQEYYNFFRLDCLKHGVETFKKDNECHEIRLSKVLQYVRDTFKFIYPSFYQHILDEIPSIKYRLDLHHQQKLQYIQRLTQKSRSNFTKAVSMALPFAIEKRLAAYNIVGRVDCIYKASDGSIIAEDLKSHATRFDSLIHQDSHKIQLTAYAVLLEREYQLPVNSARILYTKDLTYENFKISKKDKIRVLEMKDELQSILAEGLPPIIDDPLKCKHCYKRNLCKKLLMIMRLFPRNTFHWMVTKIDI</sequence>
<dbReference type="AlphaFoldDB" id="A0A075FHC3"/>
<keyword evidence="2" id="KW-0540">Nuclease</keyword>
<name>A0A075FHC3_9ARCH</name>
<dbReference type="InterPro" id="IPR038726">
    <property type="entry name" value="PDDEXK_AddAB-type"/>
</dbReference>
<evidence type="ECO:0000313" key="8">
    <source>
        <dbReference type="EMBL" id="AIE90684.1"/>
    </source>
</evidence>
<accession>A0A075FHC3</accession>
<keyword evidence="4" id="KW-0378">Hydrolase</keyword>
<evidence type="ECO:0000256" key="3">
    <source>
        <dbReference type="ARBA" id="ARBA00022723"/>
    </source>
</evidence>
<dbReference type="GO" id="GO:0004527">
    <property type="term" value="F:exonuclease activity"/>
    <property type="evidence" value="ECO:0007669"/>
    <property type="project" value="UniProtKB-KW"/>
</dbReference>
<protein>
    <submittedName>
        <fullName evidence="8">RecB family exonuclease</fullName>
    </submittedName>
</protein>
<keyword evidence="3" id="KW-0479">Metal-binding</keyword>
<keyword evidence="5" id="KW-0408">Iron</keyword>
<evidence type="ECO:0000256" key="1">
    <source>
        <dbReference type="ARBA" id="ARBA00001966"/>
    </source>
</evidence>
<dbReference type="GO" id="GO:0051536">
    <property type="term" value="F:iron-sulfur cluster binding"/>
    <property type="evidence" value="ECO:0007669"/>
    <property type="project" value="UniProtKB-KW"/>
</dbReference>
<evidence type="ECO:0000259" key="7">
    <source>
        <dbReference type="Pfam" id="PF12705"/>
    </source>
</evidence>
<dbReference type="Gene3D" id="3.90.320.10">
    <property type="match status" value="1"/>
</dbReference>
<proteinExistence type="predicted"/>
<keyword evidence="6" id="KW-0411">Iron-sulfur</keyword>
<reference evidence="8" key="1">
    <citation type="journal article" date="2014" name="Genome Biol. Evol.">
        <title>Pangenome evidence for extensive interdomain horizontal transfer affecting lineage core and shell genes in uncultured planktonic thaumarchaeota and euryarchaeota.</title>
        <authorList>
            <person name="Deschamps P."/>
            <person name="Zivanovic Y."/>
            <person name="Moreira D."/>
            <person name="Rodriguez-Valera F."/>
            <person name="Lopez-Garcia P."/>
        </authorList>
    </citation>
    <scope>NUCLEOTIDE SEQUENCE</scope>
</reference>
<comment type="cofactor">
    <cofactor evidence="1">
        <name>[4Fe-4S] cluster</name>
        <dbReference type="ChEBI" id="CHEBI:49883"/>
    </cofactor>
</comment>
<dbReference type="InterPro" id="IPR011604">
    <property type="entry name" value="PDDEXK-like_dom_sf"/>
</dbReference>
<keyword evidence="8" id="KW-0269">Exonuclease</keyword>
<organism evidence="8">
    <name type="scientific">uncultured marine thaumarchaeote AD1000_05_B01</name>
    <dbReference type="NCBI Taxonomy" id="1455883"/>
    <lineage>
        <taxon>Archaea</taxon>
        <taxon>Nitrososphaerota</taxon>
        <taxon>environmental samples</taxon>
    </lineage>
</organism>
<dbReference type="PANTHER" id="PTHR36531:SF6">
    <property type="entry name" value="DNA REPLICATION ATP-DEPENDENT HELICASE_NUCLEASE DNA2"/>
    <property type="match status" value="1"/>
</dbReference>